<dbReference type="OrthoDB" id="1955385at2"/>
<evidence type="ECO:0000256" key="2">
    <source>
        <dbReference type="ARBA" id="ARBA00022475"/>
    </source>
</evidence>
<gene>
    <name evidence="10" type="ORF">OXPF_14120</name>
</gene>
<dbReference type="EMBL" id="LKET01000028">
    <property type="protein sequence ID" value="KPU44934.1"/>
    <property type="molecule type" value="Genomic_DNA"/>
</dbReference>
<reference evidence="10 11" key="1">
    <citation type="submission" date="2015-09" db="EMBL/GenBank/DDBJ databases">
        <title>Genome sequence of Oxobacter pfennigii DSM 3222.</title>
        <authorList>
            <person name="Poehlein A."/>
            <person name="Bengelsdorf F.R."/>
            <person name="Schiel-Bengelsdorf B."/>
            <person name="Duerre P."/>
            <person name="Daniel R."/>
        </authorList>
    </citation>
    <scope>NUCLEOTIDE SEQUENCE [LARGE SCALE GENOMIC DNA]</scope>
    <source>
        <strain evidence="10 11">DSM 3222</strain>
    </source>
</reference>
<protein>
    <submittedName>
        <fullName evidence="10">Putative major pilin subunit</fullName>
    </submittedName>
</protein>
<keyword evidence="5 8" id="KW-0812">Transmembrane</keyword>
<organism evidence="10 11">
    <name type="scientific">Oxobacter pfennigii</name>
    <dbReference type="NCBI Taxonomy" id="36849"/>
    <lineage>
        <taxon>Bacteria</taxon>
        <taxon>Bacillati</taxon>
        <taxon>Bacillota</taxon>
        <taxon>Clostridia</taxon>
        <taxon>Eubacteriales</taxon>
        <taxon>Clostridiaceae</taxon>
        <taxon>Oxobacter</taxon>
    </lineage>
</organism>
<dbReference type="InterPro" id="IPR012902">
    <property type="entry name" value="N_methyl_site"/>
</dbReference>
<dbReference type="AlphaFoldDB" id="A0A0P8YCP3"/>
<keyword evidence="6 8" id="KW-1133">Transmembrane helix</keyword>
<keyword evidence="7 8" id="KW-0472">Membrane</keyword>
<evidence type="ECO:0000256" key="7">
    <source>
        <dbReference type="ARBA" id="ARBA00023136"/>
    </source>
</evidence>
<dbReference type="InterPro" id="IPR022346">
    <property type="entry name" value="T2SS_GspH"/>
</dbReference>
<dbReference type="Pfam" id="PF07963">
    <property type="entry name" value="N_methyl"/>
    <property type="match status" value="1"/>
</dbReference>
<evidence type="ECO:0000256" key="5">
    <source>
        <dbReference type="ARBA" id="ARBA00022692"/>
    </source>
</evidence>
<evidence type="ECO:0000256" key="4">
    <source>
        <dbReference type="ARBA" id="ARBA00022519"/>
    </source>
</evidence>
<dbReference type="InterPro" id="IPR045584">
    <property type="entry name" value="Pilin-like"/>
</dbReference>
<dbReference type="NCBIfam" id="TIGR02532">
    <property type="entry name" value="IV_pilin_GFxxxE"/>
    <property type="match status" value="1"/>
</dbReference>
<dbReference type="STRING" id="36849.OXPF_14120"/>
<evidence type="ECO:0000256" key="1">
    <source>
        <dbReference type="ARBA" id="ARBA00004377"/>
    </source>
</evidence>
<sequence length="154" mass="17665">MNKKKGMTLIELISAIAIISIITGISMPLFNNFSYKNQHTMLDIAAKELLSDLRLAQSKARSEGYTYHVYFNRTNNSYMIYSYKNSYDNVYKNKKLPAGIGFDNIYSTYKDNKVSFNSNGHAVPYPCTVSLTNNFKEFRKITITVGSYYISIRD</sequence>
<comment type="subcellular location">
    <subcellularLocation>
        <location evidence="1">Cell inner membrane</location>
        <topology evidence="1">Single-pass membrane protein</topology>
    </subcellularLocation>
</comment>
<evidence type="ECO:0000313" key="11">
    <source>
        <dbReference type="Proteomes" id="UP000050326"/>
    </source>
</evidence>
<evidence type="ECO:0000259" key="9">
    <source>
        <dbReference type="Pfam" id="PF12019"/>
    </source>
</evidence>
<dbReference type="GO" id="GO:0015627">
    <property type="term" value="C:type II protein secretion system complex"/>
    <property type="evidence" value="ECO:0007669"/>
    <property type="project" value="InterPro"/>
</dbReference>
<evidence type="ECO:0000256" key="8">
    <source>
        <dbReference type="SAM" id="Phobius"/>
    </source>
</evidence>
<keyword evidence="4" id="KW-0997">Cell inner membrane</keyword>
<dbReference type="Pfam" id="PF12019">
    <property type="entry name" value="GspH"/>
    <property type="match status" value="1"/>
</dbReference>
<name>A0A0P8YCP3_9CLOT</name>
<comment type="caution">
    <text evidence="10">The sequence shown here is derived from an EMBL/GenBank/DDBJ whole genome shotgun (WGS) entry which is preliminary data.</text>
</comment>
<dbReference type="SUPFAM" id="SSF54523">
    <property type="entry name" value="Pili subunits"/>
    <property type="match status" value="1"/>
</dbReference>
<keyword evidence="11" id="KW-1185">Reference proteome</keyword>
<dbReference type="GO" id="GO:0005886">
    <property type="term" value="C:plasma membrane"/>
    <property type="evidence" value="ECO:0007669"/>
    <property type="project" value="UniProtKB-SubCell"/>
</dbReference>
<keyword evidence="2" id="KW-1003">Cell membrane</keyword>
<dbReference type="PROSITE" id="PS00409">
    <property type="entry name" value="PROKAR_NTER_METHYL"/>
    <property type="match status" value="1"/>
</dbReference>
<proteinExistence type="predicted"/>
<dbReference type="Proteomes" id="UP000050326">
    <property type="component" value="Unassembled WGS sequence"/>
</dbReference>
<feature type="transmembrane region" description="Helical" evidence="8">
    <location>
        <begin position="12"/>
        <end position="30"/>
    </location>
</feature>
<dbReference type="GO" id="GO:0015628">
    <property type="term" value="P:protein secretion by the type II secretion system"/>
    <property type="evidence" value="ECO:0007669"/>
    <property type="project" value="InterPro"/>
</dbReference>
<evidence type="ECO:0000256" key="6">
    <source>
        <dbReference type="ARBA" id="ARBA00022989"/>
    </source>
</evidence>
<accession>A0A0P8YCP3</accession>
<evidence type="ECO:0000313" key="10">
    <source>
        <dbReference type="EMBL" id="KPU44934.1"/>
    </source>
</evidence>
<feature type="domain" description="General secretion pathway GspH" evidence="9">
    <location>
        <begin position="45"/>
        <end position="143"/>
    </location>
</feature>
<dbReference type="Gene3D" id="3.30.700.10">
    <property type="entry name" value="Glycoprotein, Type 4 Pilin"/>
    <property type="match status" value="1"/>
</dbReference>
<evidence type="ECO:0000256" key="3">
    <source>
        <dbReference type="ARBA" id="ARBA00022481"/>
    </source>
</evidence>
<keyword evidence="3" id="KW-0488">Methylation</keyword>
<dbReference type="RefSeq" id="WP_054874484.1">
    <property type="nucleotide sequence ID" value="NZ_LKET01000028.1"/>
</dbReference>